<protein>
    <recommendedName>
        <fullName evidence="3">RNA-directed DNA polymerase (Reverse transcriptase)</fullName>
    </recommendedName>
</protein>
<evidence type="ECO:0000313" key="1">
    <source>
        <dbReference type="EMBL" id="MCI46653.1"/>
    </source>
</evidence>
<dbReference type="EMBL" id="LXQA010360488">
    <property type="protein sequence ID" value="MCI46653.1"/>
    <property type="molecule type" value="Genomic_DNA"/>
</dbReference>
<reference evidence="1 2" key="1">
    <citation type="journal article" date="2018" name="Front. Plant Sci.">
        <title>Red Clover (Trifolium pratense) and Zigzag Clover (T. medium) - A Picture of Genomic Similarities and Differences.</title>
        <authorList>
            <person name="Dluhosova J."/>
            <person name="Istvanek J."/>
            <person name="Nedelnik J."/>
            <person name="Repkova J."/>
        </authorList>
    </citation>
    <scope>NUCLEOTIDE SEQUENCE [LARGE SCALE GENOMIC DNA]</scope>
    <source>
        <strain evidence="2">cv. 10/8</strain>
        <tissue evidence="1">Leaf</tissue>
    </source>
</reference>
<keyword evidence="2" id="KW-1185">Reference proteome</keyword>
<comment type="caution">
    <text evidence="1">The sequence shown here is derived from an EMBL/GenBank/DDBJ whole genome shotgun (WGS) entry which is preliminary data.</text>
</comment>
<sequence>MNIEGKKAFILKEKLKRVKEELKRWNKEVFGVLDLNIESTVKELNDVEGLLASDVAVADLVDK</sequence>
<dbReference type="AlphaFoldDB" id="A0A392SCI2"/>
<evidence type="ECO:0008006" key="3">
    <source>
        <dbReference type="Google" id="ProtNLM"/>
    </source>
</evidence>
<accession>A0A392SCI2</accession>
<name>A0A392SCI2_9FABA</name>
<evidence type="ECO:0000313" key="2">
    <source>
        <dbReference type="Proteomes" id="UP000265520"/>
    </source>
</evidence>
<feature type="non-terminal residue" evidence="1">
    <location>
        <position position="63"/>
    </location>
</feature>
<proteinExistence type="predicted"/>
<dbReference type="Proteomes" id="UP000265520">
    <property type="component" value="Unassembled WGS sequence"/>
</dbReference>
<organism evidence="1 2">
    <name type="scientific">Trifolium medium</name>
    <dbReference type="NCBI Taxonomy" id="97028"/>
    <lineage>
        <taxon>Eukaryota</taxon>
        <taxon>Viridiplantae</taxon>
        <taxon>Streptophyta</taxon>
        <taxon>Embryophyta</taxon>
        <taxon>Tracheophyta</taxon>
        <taxon>Spermatophyta</taxon>
        <taxon>Magnoliopsida</taxon>
        <taxon>eudicotyledons</taxon>
        <taxon>Gunneridae</taxon>
        <taxon>Pentapetalae</taxon>
        <taxon>rosids</taxon>
        <taxon>fabids</taxon>
        <taxon>Fabales</taxon>
        <taxon>Fabaceae</taxon>
        <taxon>Papilionoideae</taxon>
        <taxon>50 kb inversion clade</taxon>
        <taxon>NPAAA clade</taxon>
        <taxon>Hologalegina</taxon>
        <taxon>IRL clade</taxon>
        <taxon>Trifolieae</taxon>
        <taxon>Trifolium</taxon>
    </lineage>
</organism>